<dbReference type="RefSeq" id="WP_090088638.1">
    <property type="nucleotide sequence ID" value="NZ_FOMG01000003.1"/>
</dbReference>
<feature type="domain" description="DUF1659" evidence="1">
    <location>
        <begin position="2"/>
        <end position="72"/>
    </location>
</feature>
<evidence type="ECO:0000313" key="2">
    <source>
        <dbReference type="EMBL" id="SFC37934.1"/>
    </source>
</evidence>
<accession>A0A1I1INX7</accession>
<keyword evidence="3" id="KW-1185">Reference proteome</keyword>
<evidence type="ECO:0000259" key="1">
    <source>
        <dbReference type="Pfam" id="PF07872"/>
    </source>
</evidence>
<dbReference type="Proteomes" id="UP000199263">
    <property type="component" value="Unassembled WGS sequence"/>
</dbReference>
<name>A0A1I1INX7_9CLOT</name>
<sequence length="74" mass="7854">MAIEKITTSTSLSIEVQTGTDKSGDAIFSKKTFSGIKPDATADNCFAVAEAIKEVMGSACRNYYLNDSAKLLNA</sequence>
<dbReference type="OrthoDB" id="1936913at2"/>
<gene>
    <name evidence="2" type="ORF">SAMN05421842_10325</name>
</gene>
<evidence type="ECO:0000313" key="3">
    <source>
        <dbReference type="Proteomes" id="UP000199263"/>
    </source>
</evidence>
<proteinExistence type="predicted"/>
<dbReference type="Pfam" id="PF07872">
    <property type="entry name" value="DUF1659"/>
    <property type="match status" value="1"/>
</dbReference>
<dbReference type="AlphaFoldDB" id="A0A1I1INX7"/>
<reference evidence="2 3" key="1">
    <citation type="submission" date="2016-10" db="EMBL/GenBank/DDBJ databases">
        <authorList>
            <person name="de Groot N.N."/>
        </authorList>
    </citation>
    <scope>NUCLEOTIDE SEQUENCE [LARGE SCALE GENOMIC DNA]</scope>
    <source>
        <strain evidence="2 3">DSM 12992</strain>
    </source>
</reference>
<dbReference type="EMBL" id="FOMG01000003">
    <property type="protein sequence ID" value="SFC37934.1"/>
    <property type="molecule type" value="Genomic_DNA"/>
</dbReference>
<dbReference type="InterPro" id="IPR012454">
    <property type="entry name" value="DUF1659"/>
</dbReference>
<organism evidence="2 3">
    <name type="scientific">Clostridium uliginosum</name>
    <dbReference type="NCBI Taxonomy" id="119641"/>
    <lineage>
        <taxon>Bacteria</taxon>
        <taxon>Bacillati</taxon>
        <taxon>Bacillota</taxon>
        <taxon>Clostridia</taxon>
        <taxon>Eubacteriales</taxon>
        <taxon>Clostridiaceae</taxon>
        <taxon>Clostridium</taxon>
    </lineage>
</organism>
<dbReference type="STRING" id="119641.SAMN05421842_10325"/>
<protein>
    <recommendedName>
        <fullName evidence="1">DUF1659 domain-containing protein</fullName>
    </recommendedName>
</protein>